<protein>
    <submittedName>
        <fullName evidence="7">BTAD domain-containing putative transcriptional regulator</fullName>
    </submittedName>
</protein>
<keyword evidence="2 4" id="KW-0238">DNA-binding</keyword>
<dbReference type="CDD" id="cd00383">
    <property type="entry name" value="trans_reg_C"/>
    <property type="match status" value="1"/>
</dbReference>
<dbReference type="CDD" id="cd15831">
    <property type="entry name" value="BTAD"/>
    <property type="match status" value="1"/>
</dbReference>
<dbReference type="RefSeq" id="WP_219536425.1">
    <property type="nucleotide sequence ID" value="NZ_JAHKRM010000030.1"/>
</dbReference>
<keyword evidence="3" id="KW-0804">Transcription</keyword>
<feature type="compositionally biased region" description="Low complexity" evidence="5">
    <location>
        <begin position="247"/>
        <end position="259"/>
    </location>
</feature>
<evidence type="ECO:0000256" key="1">
    <source>
        <dbReference type="ARBA" id="ARBA00023015"/>
    </source>
</evidence>
<organism evidence="7 8">
    <name type="scientific">Nonomuraea guangzhouensis</name>
    <dbReference type="NCBI Taxonomy" id="1291555"/>
    <lineage>
        <taxon>Bacteria</taxon>
        <taxon>Bacillati</taxon>
        <taxon>Actinomycetota</taxon>
        <taxon>Actinomycetes</taxon>
        <taxon>Streptosporangiales</taxon>
        <taxon>Streptosporangiaceae</taxon>
        <taxon>Nonomuraea</taxon>
    </lineage>
</organism>
<gene>
    <name evidence="7" type="ORF">ACFSJ0_55120</name>
</gene>
<evidence type="ECO:0000313" key="7">
    <source>
        <dbReference type="EMBL" id="MFD1546254.1"/>
    </source>
</evidence>
<dbReference type="InterPro" id="IPR005158">
    <property type="entry name" value="BTAD"/>
</dbReference>
<dbReference type="Proteomes" id="UP001597097">
    <property type="component" value="Unassembled WGS sequence"/>
</dbReference>
<accession>A0ABW4GUR0</accession>
<feature type="domain" description="OmpR/PhoB-type" evidence="6">
    <location>
        <begin position="1"/>
        <end position="94"/>
    </location>
</feature>
<reference evidence="8" key="1">
    <citation type="journal article" date="2019" name="Int. J. Syst. Evol. Microbiol.">
        <title>The Global Catalogue of Microorganisms (GCM) 10K type strain sequencing project: providing services to taxonomists for standard genome sequencing and annotation.</title>
        <authorList>
            <consortium name="The Broad Institute Genomics Platform"/>
            <consortium name="The Broad Institute Genome Sequencing Center for Infectious Disease"/>
            <person name="Wu L."/>
            <person name="Ma J."/>
        </authorList>
    </citation>
    <scope>NUCLEOTIDE SEQUENCE [LARGE SCALE GENOMIC DNA]</scope>
    <source>
        <strain evidence="8">CGMCC 1.15399</strain>
    </source>
</reference>
<proteinExistence type="predicted"/>
<sequence length="259" mass="28310">MRSVLRFEVLGPLKVVRDGRVVAVPAAKQRTILASLALAAGHPVTVRTLIERVWDDEPPAGARCAIQVYISRLRQILGDDHGIHHSGHGYLLDGEVDIVEFETLCARAGMAGEDRMLGLLRQAVALWHDPLLSNVPSMTLHDQVVPALTERCLQASEQRFELELAHGNHHELIAELIAVTRRHPLRERLNSQLMRALYLAGRQAEALDAYRSHARHLRAEFGLDPGERLAALHQSILTGQPAGPTVSAGSARRAGAAPG</sequence>
<keyword evidence="1" id="KW-0805">Transcription regulation</keyword>
<evidence type="ECO:0000256" key="3">
    <source>
        <dbReference type="ARBA" id="ARBA00023163"/>
    </source>
</evidence>
<evidence type="ECO:0000313" key="8">
    <source>
        <dbReference type="Proteomes" id="UP001597097"/>
    </source>
</evidence>
<dbReference type="PROSITE" id="PS51755">
    <property type="entry name" value="OMPR_PHOB"/>
    <property type="match status" value="1"/>
</dbReference>
<dbReference type="Pfam" id="PF00486">
    <property type="entry name" value="Trans_reg_C"/>
    <property type="match status" value="1"/>
</dbReference>
<evidence type="ECO:0000256" key="5">
    <source>
        <dbReference type="SAM" id="MobiDB-lite"/>
    </source>
</evidence>
<feature type="region of interest" description="Disordered" evidence="5">
    <location>
        <begin position="240"/>
        <end position="259"/>
    </location>
</feature>
<evidence type="ECO:0000259" key="6">
    <source>
        <dbReference type="PROSITE" id="PS51755"/>
    </source>
</evidence>
<comment type="caution">
    <text evidence="7">The sequence shown here is derived from an EMBL/GenBank/DDBJ whole genome shotgun (WGS) entry which is preliminary data.</text>
</comment>
<dbReference type="Pfam" id="PF03704">
    <property type="entry name" value="BTAD"/>
    <property type="match status" value="1"/>
</dbReference>
<name>A0ABW4GUR0_9ACTN</name>
<evidence type="ECO:0000256" key="2">
    <source>
        <dbReference type="ARBA" id="ARBA00023125"/>
    </source>
</evidence>
<dbReference type="SMART" id="SM00862">
    <property type="entry name" value="Trans_reg_C"/>
    <property type="match status" value="1"/>
</dbReference>
<dbReference type="PANTHER" id="PTHR35807">
    <property type="entry name" value="TRANSCRIPTIONAL REGULATOR REDD-RELATED"/>
    <property type="match status" value="1"/>
</dbReference>
<dbReference type="InterPro" id="IPR051677">
    <property type="entry name" value="AfsR-DnrI-RedD_regulator"/>
</dbReference>
<keyword evidence="8" id="KW-1185">Reference proteome</keyword>
<dbReference type="SMART" id="SM01043">
    <property type="entry name" value="BTAD"/>
    <property type="match status" value="1"/>
</dbReference>
<evidence type="ECO:0000256" key="4">
    <source>
        <dbReference type="PROSITE-ProRule" id="PRU01091"/>
    </source>
</evidence>
<feature type="DNA-binding region" description="OmpR/PhoB-type" evidence="4">
    <location>
        <begin position="1"/>
        <end position="94"/>
    </location>
</feature>
<dbReference type="PANTHER" id="PTHR35807:SF1">
    <property type="entry name" value="TRANSCRIPTIONAL REGULATOR REDD"/>
    <property type="match status" value="1"/>
</dbReference>
<dbReference type="InterPro" id="IPR001867">
    <property type="entry name" value="OmpR/PhoB-type_DNA-bd"/>
</dbReference>
<dbReference type="EMBL" id="JBHUCM010000064">
    <property type="protein sequence ID" value="MFD1546254.1"/>
    <property type="molecule type" value="Genomic_DNA"/>
</dbReference>